<reference evidence="2" key="1">
    <citation type="submission" date="2020-02" db="EMBL/GenBank/DDBJ databases">
        <authorList>
            <person name="Meier V. D."/>
        </authorList>
    </citation>
    <scope>NUCLEOTIDE SEQUENCE</scope>
    <source>
        <strain evidence="2">AVDCRST_MAG04</strain>
    </source>
</reference>
<feature type="non-terminal residue" evidence="2">
    <location>
        <position position="124"/>
    </location>
</feature>
<feature type="region of interest" description="Disordered" evidence="1">
    <location>
        <begin position="104"/>
        <end position="124"/>
    </location>
</feature>
<dbReference type="AlphaFoldDB" id="A0A6J4ISB3"/>
<dbReference type="EMBL" id="CADCTL010000173">
    <property type="protein sequence ID" value="CAA9257870.1"/>
    <property type="molecule type" value="Genomic_DNA"/>
</dbReference>
<sequence>AGHALRGGAGTEPLLRGPRGRDSSPFRPTDSSAQSDVPHRRVRVPAHDRRHGARQGPRAVAVGSVARGHPGGPSRARHARGPASRGPVRPLQRPAAFLFSGTLRRPHHPEEVAGPEQPDLARSV</sequence>
<evidence type="ECO:0000313" key="2">
    <source>
        <dbReference type="EMBL" id="CAA9257870.1"/>
    </source>
</evidence>
<name>A0A6J4ISB3_9PROT</name>
<feature type="compositionally biased region" description="Gly residues" evidence="1">
    <location>
        <begin position="1"/>
        <end position="10"/>
    </location>
</feature>
<accession>A0A6J4ISB3</accession>
<gene>
    <name evidence="2" type="ORF">AVDCRST_MAG04-2533</name>
</gene>
<protein>
    <submittedName>
        <fullName evidence="2">Uncharacterized protein</fullName>
    </submittedName>
</protein>
<feature type="compositionally biased region" description="Basic residues" evidence="1">
    <location>
        <begin position="40"/>
        <end position="53"/>
    </location>
</feature>
<feature type="region of interest" description="Disordered" evidence="1">
    <location>
        <begin position="1"/>
        <end position="92"/>
    </location>
</feature>
<proteinExistence type="predicted"/>
<organism evidence="2">
    <name type="scientific">uncultured Acetobacteraceae bacterium</name>
    <dbReference type="NCBI Taxonomy" id="169975"/>
    <lineage>
        <taxon>Bacteria</taxon>
        <taxon>Pseudomonadati</taxon>
        <taxon>Pseudomonadota</taxon>
        <taxon>Alphaproteobacteria</taxon>
        <taxon>Acetobacterales</taxon>
        <taxon>Acetobacteraceae</taxon>
        <taxon>environmental samples</taxon>
    </lineage>
</organism>
<feature type="non-terminal residue" evidence="2">
    <location>
        <position position="1"/>
    </location>
</feature>
<evidence type="ECO:0000256" key="1">
    <source>
        <dbReference type="SAM" id="MobiDB-lite"/>
    </source>
</evidence>